<evidence type="ECO:0000313" key="3">
    <source>
        <dbReference type="Proteomes" id="UP000509594"/>
    </source>
</evidence>
<dbReference type="AlphaFoldDB" id="A0A7D5E812"/>
<name>A0A7D5E812_9EURY</name>
<gene>
    <name evidence="2" type="ORF">HWN40_06325</name>
</gene>
<feature type="compositionally biased region" description="Polar residues" evidence="1">
    <location>
        <begin position="167"/>
        <end position="176"/>
    </location>
</feature>
<proteinExistence type="predicted"/>
<dbReference type="Proteomes" id="UP000509594">
    <property type="component" value="Chromosome"/>
</dbReference>
<protein>
    <submittedName>
        <fullName evidence="2">Uncharacterized protein</fullName>
    </submittedName>
</protein>
<evidence type="ECO:0000256" key="1">
    <source>
        <dbReference type="SAM" id="MobiDB-lite"/>
    </source>
</evidence>
<dbReference type="EMBL" id="CP058215">
    <property type="protein sequence ID" value="QLC49891.1"/>
    <property type="molecule type" value="Genomic_DNA"/>
</dbReference>
<accession>A0A7D5E812</accession>
<reference evidence="2 3" key="1">
    <citation type="submission" date="2020-06" db="EMBL/GenBank/DDBJ databases">
        <title>Methanolobus halotolerans sp. nov., isolated from a saline lake Tus in Siberia.</title>
        <authorList>
            <person name="Shen Y."/>
            <person name="Chen S.-C."/>
            <person name="Lai M.-C."/>
            <person name="Huang H.-H."/>
            <person name="Chiu H.-H."/>
            <person name="Tang S.-L."/>
            <person name="Rogozin D.Y."/>
            <person name="Degermendzhy A.G."/>
        </authorList>
    </citation>
    <scope>NUCLEOTIDE SEQUENCE [LARGE SCALE GENOMIC DNA]</scope>
    <source>
        <strain evidence="2 3">DSM 21339</strain>
    </source>
</reference>
<organism evidence="2 3">
    <name type="scientific">Methanolobus zinderi</name>
    <dbReference type="NCBI Taxonomy" id="536044"/>
    <lineage>
        <taxon>Archaea</taxon>
        <taxon>Methanobacteriati</taxon>
        <taxon>Methanobacteriota</taxon>
        <taxon>Stenosarchaea group</taxon>
        <taxon>Methanomicrobia</taxon>
        <taxon>Methanosarcinales</taxon>
        <taxon>Methanosarcinaceae</taxon>
        <taxon>Methanolobus</taxon>
    </lineage>
</organism>
<keyword evidence="3" id="KW-1185">Reference proteome</keyword>
<feature type="region of interest" description="Disordered" evidence="1">
    <location>
        <begin position="167"/>
        <end position="198"/>
    </location>
</feature>
<dbReference type="KEGG" id="mzi:HWN40_06325"/>
<sequence>MIIVIIPAHADIMPPGMKSFDRCVKISNIEEFPDVVFIGYITGPVIRCENPYIISSDECLTQFYKANDLTIYAVDRDYLDKTGLENIDFETDPNILGYTLEINPDWEYTIIANPLVKEEIYYSIAGFNDTELILYESKKISRYVGLPDRTEIFEEPEVNDLRLTINSSLPDSQENSPDLRKSENFTEDLDLSSPRETETAQSSILDEVVCYFKDLFGAVRG</sequence>
<evidence type="ECO:0000313" key="2">
    <source>
        <dbReference type="EMBL" id="QLC49891.1"/>
    </source>
</evidence>